<evidence type="ECO:0000313" key="3">
    <source>
        <dbReference type="Proteomes" id="UP001652338"/>
    </source>
</evidence>
<feature type="transmembrane region" description="Helical" evidence="1">
    <location>
        <begin position="107"/>
        <end position="128"/>
    </location>
</feature>
<name>A0ABT2SLM0_9FIRM</name>
<keyword evidence="1" id="KW-1133">Transmembrane helix</keyword>
<feature type="transmembrane region" description="Helical" evidence="1">
    <location>
        <begin position="6"/>
        <end position="23"/>
    </location>
</feature>
<feature type="transmembrane region" description="Helical" evidence="1">
    <location>
        <begin position="63"/>
        <end position="86"/>
    </location>
</feature>
<keyword evidence="1" id="KW-0812">Transmembrane</keyword>
<accession>A0ABT2SLM0</accession>
<evidence type="ECO:0000256" key="1">
    <source>
        <dbReference type="SAM" id="Phobius"/>
    </source>
</evidence>
<keyword evidence="3" id="KW-1185">Reference proteome</keyword>
<organism evidence="2 3">
    <name type="scientific">Muricoprocola aceti</name>
    <dbReference type="NCBI Taxonomy" id="2981772"/>
    <lineage>
        <taxon>Bacteria</taxon>
        <taxon>Bacillati</taxon>
        <taxon>Bacillota</taxon>
        <taxon>Clostridia</taxon>
        <taxon>Lachnospirales</taxon>
        <taxon>Lachnospiraceae</taxon>
        <taxon>Muricoprocola</taxon>
    </lineage>
</organism>
<protein>
    <submittedName>
        <fullName evidence="2">Uncharacterized protein</fullName>
    </submittedName>
</protein>
<evidence type="ECO:0000313" key="2">
    <source>
        <dbReference type="EMBL" id="MCU6725384.1"/>
    </source>
</evidence>
<gene>
    <name evidence="2" type="ORF">OCV47_08485</name>
</gene>
<comment type="caution">
    <text evidence="2">The sequence shown here is derived from an EMBL/GenBank/DDBJ whole genome shotgun (WGS) entry which is preliminary data.</text>
</comment>
<sequence length="193" mass="22508">MEWNLMAVAAFVLFFIYDWNSIHRKNRVVQRFFGLGTAVLAVSAVGCLIQQKRNITWEVWQTAVFLAAFLLAVGLLVYTLFFAIPFDETYLKESESRNACTEKMYALCRHPGVLWLAAVLGICAWYKWNIATLGYAVVVTVCNLCYVIYQDMLIFPVTFQNYREYRRKTPFLIPDKESIRTCIKDYKQKGKHR</sequence>
<proteinExistence type="predicted"/>
<keyword evidence="1" id="KW-0472">Membrane</keyword>
<reference evidence="2 3" key="1">
    <citation type="journal article" date="2021" name="ISME Commun">
        <title>Automated analysis of genomic sequences facilitates high-throughput and comprehensive description of bacteria.</title>
        <authorList>
            <person name="Hitch T.C.A."/>
        </authorList>
    </citation>
    <scope>NUCLEOTIDE SEQUENCE [LARGE SCALE GENOMIC DNA]</scope>
    <source>
        <strain evidence="2 3">Sanger_29</strain>
    </source>
</reference>
<dbReference type="Proteomes" id="UP001652338">
    <property type="component" value="Unassembled WGS sequence"/>
</dbReference>
<dbReference type="Gene3D" id="1.20.120.1630">
    <property type="match status" value="1"/>
</dbReference>
<dbReference type="RefSeq" id="WP_262654680.1">
    <property type="nucleotide sequence ID" value="NZ_JAOQKE010000008.1"/>
</dbReference>
<feature type="transmembrane region" description="Helical" evidence="1">
    <location>
        <begin position="134"/>
        <end position="159"/>
    </location>
</feature>
<feature type="transmembrane region" description="Helical" evidence="1">
    <location>
        <begin position="32"/>
        <end position="51"/>
    </location>
</feature>
<dbReference type="EMBL" id="JAOQKE010000008">
    <property type="protein sequence ID" value="MCU6725384.1"/>
    <property type="molecule type" value="Genomic_DNA"/>
</dbReference>